<dbReference type="Proteomes" id="UP001219934">
    <property type="component" value="Unassembled WGS sequence"/>
</dbReference>
<proteinExistence type="predicted"/>
<dbReference type="PANTHER" id="PTHR11505">
    <property type="entry name" value="L1 TRANSPOSABLE ELEMENT-RELATED"/>
    <property type="match status" value="1"/>
</dbReference>
<organism evidence="2 3">
    <name type="scientific">Pogonophryne albipinna</name>
    <dbReference type="NCBI Taxonomy" id="1090488"/>
    <lineage>
        <taxon>Eukaryota</taxon>
        <taxon>Metazoa</taxon>
        <taxon>Chordata</taxon>
        <taxon>Craniata</taxon>
        <taxon>Vertebrata</taxon>
        <taxon>Euteleostomi</taxon>
        <taxon>Actinopterygii</taxon>
        <taxon>Neopterygii</taxon>
        <taxon>Teleostei</taxon>
        <taxon>Neoteleostei</taxon>
        <taxon>Acanthomorphata</taxon>
        <taxon>Eupercaria</taxon>
        <taxon>Perciformes</taxon>
        <taxon>Notothenioidei</taxon>
        <taxon>Pogonophryne</taxon>
    </lineage>
</organism>
<dbReference type="AlphaFoldDB" id="A0AAD6AV03"/>
<evidence type="ECO:0000313" key="2">
    <source>
        <dbReference type="EMBL" id="KAJ4932446.1"/>
    </source>
</evidence>
<evidence type="ECO:0000256" key="1">
    <source>
        <dbReference type="SAM" id="MobiDB-lite"/>
    </source>
</evidence>
<reference evidence="2" key="1">
    <citation type="submission" date="2022-11" db="EMBL/GenBank/DDBJ databases">
        <title>Chromosome-level genome of Pogonophryne albipinna.</title>
        <authorList>
            <person name="Jo E."/>
        </authorList>
    </citation>
    <scope>NUCLEOTIDE SEQUENCE</scope>
    <source>
        <strain evidence="2">SGF0006</strain>
        <tissue evidence="2">Muscle</tissue>
    </source>
</reference>
<feature type="region of interest" description="Disordered" evidence="1">
    <location>
        <begin position="141"/>
        <end position="174"/>
    </location>
</feature>
<sequence>MVRFVENLETELSESTGLNNLGIARAHRALGPKPAETATPRSTVVRFLKYTSKEEMWRVAWRNSITVDGNRVFFDHDYATGVMDKRKEYLPIKKVVKEEGVRFHTPMTKMRVFLDSETVTYESTDQAAEDLQAKGFRIPPTLEGRPRGAMQLSSGWERAKKNNSTETESSTRDLNMILNPELKDGLKEGFRT</sequence>
<dbReference type="Gene3D" id="3.30.70.1820">
    <property type="entry name" value="L1 transposable element, RRM domain"/>
    <property type="match status" value="1"/>
</dbReference>
<keyword evidence="3" id="KW-1185">Reference proteome</keyword>
<evidence type="ECO:0000313" key="3">
    <source>
        <dbReference type="Proteomes" id="UP001219934"/>
    </source>
</evidence>
<dbReference type="EMBL" id="JAPTMU010000014">
    <property type="protein sequence ID" value="KAJ4932446.1"/>
    <property type="molecule type" value="Genomic_DNA"/>
</dbReference>
<name>A0AAD6AV03_9TELE</name>
<protein>
    <submittedName>
        <fullName evidence="2">Uncharacterized protein</fullName>
    </submittedName>
</protein>
<accession>A0AAD6AV03</accession>
<dbReference type="InterPro" id="IPR004244">
    <property type="entry name" value="Transposase_22"/>
</dbReference>
<comment type="caution">
    <text evidence="2">The sequence shown here is derived from an EMBL/GenBank/DDBJ whole genome shotgun (WGS) entry which is preliminary data.</text>
</comment>
<gene>
    <name evidence="2" type="ORF">JOQ06_010868</name>
</gene>